<dbReference type="PROSITE" id="PS50011">
    <property type="entry name" value="PROTEIN_KINASE_DOM"/>
    <property type="match status" value="1"/>
</dbReference>
<reference evidence="11" key="2">
    <citation type="submission" date="2009-11" db="EMBL/GenBank/DDBJ databases">
        <title>The Genome Sequence of Allomyces macrogynus strain ATCC 38327.</title>
        <authorList>
            <consortium name="The Broad Institute Genome Sequencing Platform"/>
            <person name="Russ C."/>
            <person name="Cuomo C."/>
            <person name="Shea T."/>
            <person name="Young S.K."/>
            <person name="Zeng Q."/>
            <person name="Koehrsen M."/>
            <person name="Haas B."/>
            <person name="Borodovsky M."/>
            <person name="Guigo R."/>
            <person name="Alvarado L."/>
            <person name="Berlin A."/>
            <person name="Borenstein D."/>
            <person name="Chen Z."/>
            <person name="Engels R."/>
            <person name="Freedman E."/>
            <person name="Gellesch M."/>
            <person name="Goldberg J."/>
            <person name="Griggs A."/>
            <person name="Gujja S."/>
            <person name="Heiman D."/>
            <person name="Hepburn T."/>
            <person name="Howarth C."/>
            <person name="Jen D."/>
            <person name="Larson L."/>
            <person name="Lewis B."/>
            <person name="Mehta T."/>
            <person name="Park D."/>
            <person name="Pearson M."/>
            <person name="Roberts A."/>
            <person name="Saif S."/>
            <person name="Shenoy N."/>
            <person name="Sisk P."/>
            <person name="Stolte C."/>
            <person name="Sykes S."/>
            <person name="Walk T."/>
            <person name="White J."/>
            <person name="Yandava C."/>
            <person name="Burger G."/>
            <person name="Gray M.W."/>
            <person name="Holland P.W.H."/>
            <person name="King N."/>
            <person name="Lang F.B.F."/>
            <person name="Roger A.J."/>
            <person name="Ruiz-Trillo I."/>
            <person name="Lander E."/>
            <person name="Nusbaum C."/>
        </authorList>
    </citation>
    <scope>NUCLEOTIDE SEQUENCE [LARGE SCALE GENOMIC DNA]</scope>
    <source>
        <strain evidence="11">ATCC 38327</strain>
    </source>
</reference>
<evidence type="ECO:0000256" key="2">
    <source>
        <dbReference type="ARBA" id="ARBA00022527"/>
    </source>
</evidence>
<feature type="compositionally biased region" description="Low complexity" evidence="8">
    <location>
        <begin position="47"/>
        <end position="69"/>
    </location>
</feature>
<dbReference type="PANTHER" id="PTHR24346:SF82">
    <property type="entry name" value="KP78A-RELATED"/>
    <property type="match status" value="1"/>
</dbReference>
<feature type="region of interest" description="Disordered" evidence="8">
    <location>
        <begin position="375"/>
        <end position="418"/>
    </location>
</feature>
<evidence type="ECO:0000259" key="9">
    <source>
        <dbReference type="PROSITE" id="PS50011"/>
    </source>
</evidence>
<reference evidence="10 11" key="1">
    <citation type="submission" date="2009-11" db="EMBL/GenBank/DDBJ databases">
        <title>Annotation of Allomyces macrogynus ATCC 38327.</title>
        <authorList>
            <consortium name="The Broad Institute Genome Sequencing Platform"/>
            <person name="Russ C."/>
            <person name="Cuomo C."/>
            <person name="Burger G."/>
            <person name="Gray M.W."/>
            <person name="Holland P.W.H."/>
            <person name="King N."/>
            <person name="Lang F.B.F."/>
            <person name="Roger A.J."/>
            <person name="Ruiz-Trillo I."/>
            <person name="Young S.K."/>
            <person name="Zeng Q."/>
            <person name="Gargeya S."/>
            <person name="Fitzgerald M."/>
            <person name="Haas B."/>
            <person name="Abouelleil A."/>
            <person name="Alvarado L."/>
            <person name="Arachchi H.M."/>
            <person name="Berlin A."/>
            <person name="Chapman S.B."/>
            <person name="Gearin G."/>
            <person name="Goldberg J."/>
            <person name="Griggs A."/>
            <person name="Gujja S."/>
            <person name="Hansen M."/>
            <person name="Heiman D."/>
            <person name="Howarth C."/>
            <person name="Larimer J."/>
            <person name="Lui A."/>
            <person name="MacDonald P.J.P."/>
            <person name="McCowen C."/>
            <person name="Montmayeur A."/>
            <person name="Murphy C."/>
            <person name="Neiman D."/>
            <person name="Pearson M."/>
            <person name="Priest M."/>
            <person name="Roberts A."/>
            <person name="Saif S."/>
            <person name="Shea T."/>
            <person name="Sisk P."/>
            <person name="Stolte C."/>
            <person name="Sykes S."/>
            <person name="Wortman J."/>
            <person name="Nusbaum C."/>
            <person name="Birren B."/>
        </authorList>
    </citation>
    <scope>NUCLEOTIDE SEQUENCE [LARGE SCALE GENOMIC DNA]</scope>
    <source>
        <strain evidence="10 11">ATCC 38327</strain>
    </source>
</reference>
<evidence type="ECO:0000256" key="5">
    <source>
        <dbReference type="ARBA" id="ARBA00022777"/>
    </source>
</evidence>
<dbReference type="VEuPathDB" id="FungiDB:AMAG_05398"/>
<dbReference type="Proteomes" id="UP000054350">
    <property type="component" value="Unassembled WGS sequence"/>
</dbReference>
<protein>
    <submittedName>
        <fullName evidence="10">HAL protein kinase</fullName>
    </submittedName>
</protein>
<feature type="binding site" evidence="7">
    <location>
        <position position="185"/>
    </location>
    <ligand>
        <name>ATP</name>
        <dbReference type="ChEBI" id="CHEBI:30616"/>
    </ligand>
</feature>
<dbReference type="Gene3D" id="1.10.510.10">
    <property type="entry name" value="Transferase(Phosphotransferase) domain 1"/>
    <property type="match status" value="1"/>
</dbReference>
<dbReference type="PANTHER" id="PTHR24346">
    <property type="entry name" value="MAP/MICROTUBULE AFFINITY-REGULATING KINASE"/>
    <property type="match status" value="1"/>
</dbReference>
<feature type="compositionally biased region" description="Pro residues" evidence="8">
    <location>
        <begin position="70"/>
        <end position="81"/>
    </location>
</feature>
<evidence type="ECO:0000256" key="7">
    <source>
        <dbReference type="PROSITE-ProRule" id="PRU10141"/>
    </source>
</evidence>
<comment type="similarity">
    <text evidence="1">Belongs to the protein kinase superfamily. CAMK Ser/Thr protein kinase family. NIM1 subfamily.</text>
</comment>
<feature type="compositionally biased region" description="Low complexity" evidence="8">
    <location>
        <begin position="567"/>
        <end position="579"/>
    </location>
</feature>
<keyword evidence="5 10" id="KW-0418">Kinase</keyword>
<dbReference type="PROSITE" id="PS00107">
    <property type="entry name" value="PROTEIN_KINASE_ATP"/>
    <property type="match status" value="1"/>
</dbReference>
<dbReference type="GO" id="GO:0005737">
    <property type="term" value="C:cytoplasm"/>
    <property type="evidence" value="ECO:0007669"/>
    <property type="project" value="TreeGrafter"/>
</dbReference>
<dbReference type="GO" id="GO:0035556">
    <property type="term" value="P:intracellular signal transduction"/>
    <property type="evidence" value="ECO:0007669"/>
    <property type="project" value="TreeGrafter"/>
</dbReference>
<dbReference type="STRING" id="578462.A0A0L0SBY4"/>
<sequence length="645" mass="67879">MEENQTTRAHGKVEARRQTPPWERDRATAPGCPRPGPRDAVGDARWSTLLPSSTCTSPAPATQPTTTADPPLPPPPNPPQRRPSRVRELGLKLVQSLSPVLNRTRSSSTGRSGSGGDISGLLAPLAPASGNGTTPRDPHALPLLPPAHSFATKYGVCEKGFIGKGATAVVRVARSQQYPAGVAVKEFRKRRKNETEKEYLKKLIQEYCVASSLLHENVVRTFDLIQDEHERWCEVMEYCPGGDLYTVIRDGNMSRDEIYCCFKQLIRGVAYLHANGVAHRDLKAENLLLDATGRVKLADFGVSEVFRMAWEAEPHRSRGLCGSEPYIAPEAFVEPSYDARGLDIWCPDPRKRANIAYILDHPWFQSIKVCYDDPPSEQLSADPTDTATEVGAATDSSDETVVPSRGRSPTRRAASDGGAAIAAAAASAAAATKHVPTHVHHTAQGVIWPTAGRVTPPLPPTPGTEGVGNNATSYFPSPGARARTPTRTTLDALDAAAAGSDADVPLDSATNSVATSRRTSAANVSVTAMPGHGGRAGGGGRVAGVIGECVAHGSPTPRPAGLRKTDGGSPSRPRSGSRMAGRRAATRSGSASSSKMSQSSMMMTAFAERMARMEAKVRSALAGKNGSSSGSSSAAAAADGAAAPA</sequence>
<evidence type="ECO:0000313" key="10">
    <source>
        <dbReference type="EMBL" id="KNE59952.1"/>
    </source>
</evidence>
<evidence type="ECO:0000256" key="6">
    <source>
        <dbReference type="ARBA" id="ARBA00022840"/>
    </source>
</evidence>
<dbReference type="OrthoDB" id="6513151at2759"/>
<dbReference type="Pfam" id="PF00069">
    <property type="entry name" value="Pkinase"/>
    <property type="match status" value="1"/>
</dbReference>
<dbReference type="PROSITE" id="PS00108">
    <property type="entry name" value="PROTEIN_KINASE_ST"/>
    <property type="match status" value="1"/>
</dbReference>
<keyword evidence="6 7" id="KW-0067">ATP-binding</keyword>
<keyword evidence="2" id="KW-0723">Serine/threonine-protein kinase</keyword>
<dbReference type="SUPFAM" id="SSF56112">
    <property type="entry name" value="Protein kinase-like (PK-like)"/>
    <property type="match status" value="1"/>
</dbReference>
<keyword evidence="4 7" id="KW-0547">Nucleotide-binding</keyword>
<keyword evidence="3" id="KW-0808">Transferase</keyword>
<dbReference type="InterPro" id="IPR017441">
    <property type="entry name" value="Protein_kinase_ATP_BS"/>
</dbReference>
<proteinExistence type="inferred from homology"/>
<dbReference type="InterPro" id="IPR011009">
    <property type="entry name" value="Kinase-like_dom_sf"/>
</dbReference>
<feature type="domain" description="Protein kinase" evidence="9">
    <location>
        <begin position="156"/>
        <end position="425"/>
    </location>
</feature>
<accession>A0A0L0SBY4</accession>
<dbReference type="GO" id="GO:0004674">
    <property type="term" value="F:protein serine/threonine kinase activity"/>
    <property type="evidence" value="ECO:0007669"/>
    <property type="project" value="UniProtKB-KW"/>
</dbReference>
<organism evidence="10 11">
    <name type="scientific">Allomyces macrogynus (strain ATCC 38327)</name>
    <name type="common">Allomyces javanicus var. macrogynus</name>
    <dbReference type="NCBI Taxonomy" id="578462"/>
    <lineage>
        <taxon>Eukaryota</taxon>
        <taxon>Fungi</taxon>
        <taxon>Fungi incertae sedis</taxon>
        <taxon>Blastocladiomycota</taxon>
        <taxon>Blastocladiomycetes</taxon>
        <taxon>Blastocladiales</taxon>
        <taxon>Blastocladiaceae</taxon>
        <taxon>Allomyces</taxon>
    </lineage>
</organism>
<feature type="compositionally biased region" description="Low complexity" evidence="8">
    <location>
        <begin position="586"/>
        <end position="605"/>
    </location>
</feature>
<name>A0A0L0SBY4_ALLM3</name>
<evidence type="ECO:0000256" key="4">
    <source>
        <dbReference type="ARBA" id="ARBA00022741"/>
    </source>
</evidence>
<gene>
    <name evidence="10" type="ORF">AMAG_05398</name>
</gene>
<evidence type="ECO:0000256" key="1">
    <source>
        <dbReference type="ARBA" id="ARBA00010791"/>
    </source>
</evidence>
<dbReference type="SMART" id="SM00220">
    <property type="entry name" value="S_TKc"/>
    <property type="match status" value="1"/>
</dbReference>
<dbReference type="AlphaFoldDB" id="A0A0L0SBY4"/>
<feature type="compositionally biased region" description="Polar residues" evidence="8">
    <location>
        <begin position="377"/>
        <end position="387"/>
    </location>
</feature>
<feature type="region of interest" description="Disordered" evidence="8">
    <location>
        <begin position="1"/>
        <end position="137"/>
    </location>
</feature>
<dbReference type="InterPro" id="IPR008271">
    <property type="entry name" value="Ser/Thr_kinase_AS"/>
</dbReference>
<feature type="compositionally biased region" description="Low complexity" evidence="8">
    <location>
        <begin position="619"/>
        <end position="645"/>
    </location>
</feature>
<feature type="compositionally biased region" description="Basic and acidic residues" evidence="8">
    <location>
        <begin position="11"/>
        <end position="27"/>
    </location>
</feature>
<feature type="region of interest" description="Disordered" evidence="8">
    <location>
        <begin position="549"/>
        <end position="645"/>
    </location>
</feature>
<dbReference type="EMBL" id="GG745335">
    <property type="protein sequence ID" value="KNE59952.1"/>
    <property type="molecule type" value="Genomic_DNA"/>
</dbReference>
<evidence type="ECO:0000313" key="11">
    <source>
        <dbReference type="Proteomes" id="UP000054350"/>
    </source>
</evidence>
<dbReference type="GO" id="GO:0005524">
    <property type="term" value="F:ATP binding"/>
    <property type="evidence" value="ECO:0007669"/>
    <property type="project" value="UniProtKB-UniRule"/>
</dbReference>
<dbReference type="eggNOG" id="KOG0590">
    <property type="taxonomic scope" value="Eukaryota"/>
</dbReference>
<evidence type="ECO:0000256" key="3">
    <source>
        <dbReference type="ARBA" id="ARBA00022679"/>
    </source>
</evidence>
<dbReference type="InterPro" id="IPR000719">
    <property type="entry name" value="Prot_kinase_dom"/>
</dbReference>
<evidence type="ECO:0000256" key="8">
    <source>
        <dbReference type="SAM" id="MobiDB-lite"/>
    </source>
</evidence>
<keyword evidence="11" id="KW-1185">Reference proteome</keyword>